<evidence type="ECO:0000313" key="2">
    <source>
        <dbReference type="EMBL" id="KAJ3483816.1"/>
    </source>
</evidence>
<evidence type="ECO:0000256" key="1">
    <source>
        <dbReference type="SAM" id="MobiDB-lite"/>
    </source>
</evidence>
<organism evidence="2 3">
    <name type="scientific">Meripilus lineatus</name>
    <dbReference type="NCBI Taxonomy" id="2056292"/>
    <lineage>
        <taxon>Eukaryota</taxon>
        <taxon>Fungi</taxon>
        <taxon>Dikarya</taxon>
        <taxon>Basidiomycota</taxon>
        <taxon>Agaricomycotina</taxon>
        <taxon>Agaricomycetes</taxon>
        <taxon>Polyporales</taxon>
        <taxon>Meripilaceae</taxon>
        <taxon>Meripilus</taxon>
    </lineage>
</organism>
<dbReference type="AlphaFoldDB" id="A0AAD5V6L0"/>
<keyword evidence="3" id="KW-1185">Reference proteome</keyword>
<feature type="region of interest" description="Disordered" evidence="1">
    <location>
        <begin position="229"/>
        <end position="248"/>
    </location>
</feature>
<gene>
    <name evidence="2" type="ORF">NLI96_g6049</name>
</gene>
<dbReference type="Proteomes" id="UP001212997">
    <property type="component" value="Unassembled WGS sequence"/>
</dbReference>
<proteinExistence type="predicted"/>
<reference evidence="2" key="1">
    <citation type="submission" date="2022-07" db="EMBL/GenBank/DDBJ databases">
        <title>Genome Sequence of Physisporinus lineatus.</title>
        <authorList>
            <person name="Buettner E."/>
        </authorList>
    </citation>
    <scope>NUCLEOTIDE SEQUENCE</scope>
    <source>
        <strain evidence="2">VT162</strain>
    </source>
</reference>
<sequence>MFRMSQAKLSVLCPLHPVDKGKKANVSCTRRPPLCSQCCKASTDSTICKIHSRQNARVTIPSTQASDLALSSSSSITQPNIQLSASQLSTVSQPQTQSNTSSLINPVAPKQFYARPLAEDYGKEYQTAMDRYDQTAKAAELSLKYNSQVHNTIRIHLYSQPHTPLKLMDITNVTPGIFVFDDHIILKQELPDNCKSIEIWDGSAWITREPSLPYKVSLQTNPPLRIRAGGFSEWPEDKTESSEDGPPTKIARIQTDHYLGQEDHISRLSFNNSTFYKHKGFWEQAKDQDWWQLLLAHNHTIFGSWKYVTQWISKQEIPQLPDISVPVATTIPESTNTGLASTSLDSQESNTLQSNSVIELYDDQDPFVNICQEIIPELSSLDLGDDSIWGLTTQEDDYLLTDSAYDIDRVLQELGDPINWGI</sequence>
<evidence type="ECO:0000313" key="3">
    <source>
        <dbReference type="Proteomes" id="UP001212997"/>
    </source>
</evidence>
<dbReference type="EMBL" id="JANAWD010000213">
    <property type="protein sequence ID" value="KAJ3483816.1"/>
    <property type="molecule type" value="Genomic_DNA"/>
</dbReference>
<accession>A0AAD5V6L0</accession>
<protein>
    <submittedName>
        <fullName evidence="2">Uncharacterized protein</fullName>
    </submittedName>
</protein>
<name>A0AAD5V6L0_9APHY</name>
<comment type="caution">
    <text evidence="2">The sequence shown here is derived from an EMBL/GenBank/DDBJ whole genome shotgun (WGS) entry which is preliminary data.</text>
</comment>